<name>A0A1I7SPW2_BURXY</name>
<dbReference type="EMBL" id="CAJFCV020000003">
    <property type="protein sequence ID" value="CAG9109289.1"/>
    <property type="molecule type" value="Genomic_DNA"/>
</dbReference>
<feature type="transmembrane region" description="Helical" evidence="5">
    <location>
        <begin position="388"/>
        <end position="404"/>
    </location>
</feature>
<feature type="transmembrane region" description="Helical" evidence="5">
    <location>
        <begin position="348"/>
        <end position="368"/>
    </location>
</feature>
<sequence length="631" mass="70057">MEIFPKKNSDTILSFENLVLNTKYLETSEPTSSSCASSPELSQSHRISAEKKKDRLCWNAAEHVKMVFPILDWLPKYKWSDDFLDDICSGFSLGCFHIAQTFACALLAGLRPIHGLYTTLFTLLLYPVFGSSPTASLGSGPFIALMLNVATLKTLNSLHEQRDIIMMASSTEYDQSIDDHTYEEIVQVTCLLCGIFQVVIGISRLNLVLSLVSWEVYSAFGAGTVTHIFVAQMARFLGLRPKGSRLEVGYIFGHAFELCASLPQANVITVLISITGFAVLFVGKDYINPRVLAVSRYKVAIPWNTLLYIASGLTVMVFGWHKTGGVSIVDTIRTDFPRLIIPKIRLEIVSLVWLDAFEIALASYAVHWTSCKLLSKKSKVKPRRLQESFALGIIHVILSFVGGYPASAPQARAVLAMETAAKSQIHSFVALLTFILNYYVFAPIFKYLPVCIIGVFIMFGFKPLILNVPPTLVKLYNASILDLSIWILTYSCTVVFNVVDGFLLGILISLGGVIIRLHYQPTTKEKSISTSTNGITHQIFDKACTISLNGCLTFLNLHNLEQFSKTYQETLRTAEKVVFDLQSVNFVDFTSAAELGNVKLSLESTGHHPQFNRIPPKIRRALKTVGISEES</sequence>
<evidence type="ECO:0000256" key="3">
    <source>
        <dbReference type="ARBA" id="ARBA00022989"/>
    </source>
</evidence>
<dbReference type="InterPro" id="IPR036513">
    <property type="entry name" value="STAS_dom_sf"/>
</dbReference>
<feature type="transmembrane region" description="Helical" evidence="5">
    <location>
        <begin position="447"/>
        <end position="468"/>
    </location>
</feature>
<dbReference type="SUPFAM" id="SSF52091">
    <property type="entry name" value="SpoIIaa-like"/>
    <property type="match status" value="1"/>
</dbReference>
<feature type="transmembrane region" description="Helical" evidence="5">
    <location>
        <begin position="217"/>
        <end position="237"/>
    </location>
</feature>
<protein>
    <submittedName>
        <fullName evidence="7">(pine wood nematode) hypothetical protein</fullName>
    </submittedName>
    <submittedName>
        <fullName evidence="10">STAS domain-containing protein</fullName>
    </submittedName>
</protein>
<accession>A0A1I7SPW2</accession>
<feature type="transmembrane region" description="Helical" evidence="5">
    <location>
        <begin position="185"/>
        <end position="205"/>
    </location>
</feature>
<dbReference type="SMR" id="A0A1I7SPW2"/>
<dbReference type="GO" id="GO:0055085">
    <property type="term" value="P:transmembrane transport"/>
    <property type="evidence" value="ECO:0007669"/>
    <property type="project" value="InterPro"/>
</dbReference>
<comment type="subcellular location">
    <subcellularLocation>
        <location evidence="1">Membrane</location>
        <topology evidence="1">Multi-pass membrane protein</topology>
    </subcellularLocation>
</comment>
<evidence type="ECO:0000256" key="2">
    <source>
        <dbReference type="ARBA" id="ARBA00022692"/>
    </source>
</evidence>
<evidence type="ECO:0000259" key="6">
    <source>
        <dbReference type="PROSITE" id="PS50801"/>
    </source>
</evidence>
<keyword evidence="9" id="KW-1185">Reference proteome</keyword>
<dbReference type="GO" id="GO:0016020">
    <property type="term" value="C:membrane"/>
    <property type="evidence" value="ECO:0007669"/>
    <property type="project" value="UniProtKB-SubCell"/>
</dbReference>
<dbReference type="Proteomes" id="UP000095284">
    <property type="component" value="Unplaced"/>
</dbReference>
<evidence type="ECO:0000256" key="5">
    <source>
        <dbReference type="SAM" id="Phobius"/>
    </source>
</evidence>
<dbReference type="Proteomes" id="UP000659654">
    <property type="component" value="Unassembled WGS sequence"/>
</dbReference>
<evidence type="ECO:0000313" key="9">
    <source>
        <dbReference type="Proteomes" id="UP000659654"/>
    </source>
</evidence>
<dbReference type="WBParaSite" id="BXY_1510600.1">
    <property type="protein sequence ID" value="BXY_1510600.1"/>
    <property type="gene ID" value="BXY_1510600"/>
</dbReference>
<dbReference type="OrthoDB" id="288203at2759"/>
<keyword evidence="3 5" id="KW-1133">Transmembrane helix</keyword>
<feature type="transmembrane region" description="Helical" evidence="5">
    <location>
        <begin position="258"/>
        <end position="281"/>
    </location>
</feature>
<reference evidence="10" key="1">
    <citation type="submission" date="2016-11" db="UniProtKB">
        <authorList>
            <consortium name="WormBaseParasite"/>
        </authorList>
    </citation>
    <scope>IDENTIFICATION</scope>
</reference>
<keyword evidence="2 5" id="KW-0812">Transmembrane</keyword>
<organism evidence="8 10">
    <name type="scientific">Bursaphelenchus xylophilus</name>
    <name type="common">Pinewood nematode worm</name>
    <name type="synonym">Aphelenchoides xylophilus</name>
    <dbReference type="NCBI Taxonomy" id="6326"/>
    <lineage>
        <taxon>Eukaryota</taxon>
        <taxon>Metazoa</taxon>
        <taxon>Ecdysozoa</taxon>
        <taxon>Nematoda</taxon>
        <taxon>Chromadorea</taxon>
        <taxon>Rhabditida</taxon>
        <taxon>Tylenchina</taxon>
        <taxon>Tylenchomorpha</taxon>
        <taxon>Aphelenchoidea</taxon>
        <taxon>Aphelenchoididae</taxon>
        <taxon>Bursaphelenchus</taxon>
    </lineage>
</organism>
<evidence type="ECO:0000313" key="10">
    <source>
        <dbReference type="WBParaSite" id="BXY_1510600.1"/>
    </source>
</evidence>
<proteinExistence type="predicted"/>
<evidence type="ECO:0000256" key="4">
    <source>
        <dbReference type="ARBA" id="ARBA00023136"/>
    </source>
</evidence>
<evidence type="ECO:0000313" key="7">
    <source>
        <dbReference type="EMBL" id="CAD5222164.1"/>
    </source>
</evidence>
<dbReference type="InterPro" id="IPR001902">
    <property type="entry name" value="SLC26A/SulP_fam"/>
</dbReference>
<dbReference type="eggNOG" id="KOG0236">
    <property type="taxonomic scope" value="Eukaryota"/>
</dbReference>
<dbReference type="PANTHER" id="PTHR11814">
    <property type="entry name" value="SULFATE TRANSPORTER"/>
    <property type="match status" value="1"/>
</dbReference>
<dbReference type="InterPro" id="IPR011547">
    <property type="entry name" value="SLC26A/SulP_dom"/>
</dbReference>
<feature type="transmembrane region" description="Helical" evidence="5">
    <location>
        <begin position="425"/>
        <end position="441"/>
    </location>
</feature>
<reference evidence="7" key="2">
    <citation type="submission" date="2020-09" db="EMBL/GenBank/DDBJ databases">
        <authorList>
            <person name="Kikuchi T."/>
        </authorList>
    </citation>
    <scope>NUCLEOTIDE SEQUENCE</scope>
    <source>
        <strain evidence="7">Ka4C1</strain>
    </source>
</reference>
<feature type="domain" description="STAS" evidence="6">
    <location>
        <begin position="546"/>
        <end position="631"/>
    </location>
</feature>
<feature type="transmembrane region" description="Helical" evidence="5">
    <location>
        <begin position="301"/>
        <end position="320"/>
    </location>
</feature>
<gene>
    <name evidence="7" type="ORF">BXYJ_LOCUS7132</name>
</gene>
<evidence type="ECO:0000256" key="1">
    <source>
        <dbReference type="ARBA" id="ARBA00004141"/>
    </source>
</evidence>
<dbReference type="InterPro" id="IPR002645">
    <property type="entry name" value="STAS_dom"/>
</dbReference>
<feature type="transmembrane region" description="Helical" evidence="5">
    <location>
        <begin position="502"/>
        <end position="519"/>
    </location>
</feature>
<keyword evidence="4 5" id="KW-0472">Membrane</keyword>
<dbReference type="Gene3D" id="3.30.750.24">
    <property type="entry name" value="STAS domain"/>
    <property type="match status" value="1"/>
</dbReference>
<dbReference type="EMBL" id="CAJFDI010000003">
    <property type="protein sequence ID" value="CAD5222164.1"/>
    <property type="molecule type" value="Genomic_DNA"/>
</dbReference>
<dbReference type="Proteomes" id="UP000582659">
    <property type="component" value="Unassembled WGS sequence"/>
</dbReference>
<dbReference type="PROSITE" id="PS50801">
    <property type="entry name" value="STAS"/>
    <property type="match status" value="1"/>
</dbReference>
<evidence type="ECO:0000313" key="8">
    <source>
        <dbReference type="Proteomes" id="UP000095284"/>
    </source>
</evidence>
<dbReference type="AlphaFoldDB" id="A0A1I7SPW2"/>
<dbReference type="Pfam" id="PF00916">
    <property type="entry name" value="Sulfate_transp"/>
    <property type="match status" value="1"/>
</dbReference>